<keyword evidence="1" id="KW-0812">Transmembrane</keyword>
<keyword evidence="1" id="KW-1133">Transmembrane helix</keyword>
<keyword evidence="1" id="KW-0472">Membrane</keyword>
<name>A0ABP8KR79_9BACT</name>
<accession>A0ABP8KR79</accession>
<feature type="transmembrane region" description="Helical" evidence="1">
    <location>
        <begin position="128"/>
        <end position="157"/>
    </location>
</feature>
<sequence length="165" mass="17732">MEPTPTPPLYEAAPARPQFLTILCILTFLSCAWGVYDSIVSYASADTVATVAQDALDEASSRVQGREGTDIAERIIGSVQGGLSADNIRKLSISKLVYNLLTLIGAILMFNLRRIGFYSYLGGVLAGFLLPIILIGGLVGVASSLSVFFSIIFAVLYGTQLKYMR</sequence>
<evidence type="ECO:0000313" key="2">
    <source>
        <dbReference type="EMBL" id="GAA4413458.1"/>
    </source>
</evidence>
<reference evidence="3" key="1">
    <citation type="journal article" date="2019" name="Int. J. Syst. Evol. Microbiol.">
        <title>The Global Catalogue of Microorganisms (GCM) 10K type strain sequencing project: providing services to taxonomists for standard genome sequencing and annotation.</title>
        <authorList>
            <consortium name="The Broad Institute Genomics Platform"/>
            <consortium name="The Broad Institute Genome Sequencing Center for Infectious Disease"/>
            <person name="Wu L."/>
            <person name="Ma J."/>
        </authorList>
    </citation>
    <scope>NUCLEOTIDE SEQUENCE [LARGE SCALE GENOMIC DNA]</scope>
    <source>
        <strain evidence="3">JCM 17925</strain>
    </source>
</reference>
<comment type="caution">
    <text evidence="2">The sequence shown here is derived from an EMBL/GenBank/DDBJ whole genome shotgun (WGS) entry which is preliminary data.</text>
</comment>
<gene>
    <name evidence="2" type="ORF">GCM10023187_41770</name>
</gene>
<organism evidence="2 3">
    <name type="scientific">Nibrella viscosa</name>
    <dbReference type="NCBI Taxonomy" id="1084524"/>
    <lineage>
        <taxon>Bacteria</taxon>
        <taxon>Pseudomonadati</taxon>
        <taxon>Bacteroidota</taxon>
        <taxon>Cytophagia</taxon>
        <taxon>Cytophagales</taxon>
        <taxon>Spirosomataceae</taxon>
        <taxon>Nibrella</taxon>
    </lineage>
</organism>
<feature type="transmembrane region" description="Helical" evidence="1">
    <location>
        <begin position="96"/>
        <end position="116"/>
    </location>
</feature>
<dbReference type="EMBL" id="BAABHB010000010">
    <property type="protein sequence ID" value="GAA4413458.1"/>
    <property type="molecule type" value="Genomic_DNA"/>
</dbReference>
<evidence type="ECO:0000313" key="3">
    <source>
        <dbReference type="Proteomes" id="UP001500936"/>
    </source>
</evidence>
<evidence type="ECO:0000256" key="1">
    <source>
        <dbReference type="SAM" id="Phobius"/>
    </source>
</evidence>
<proteinExistence type="predicted"/>
<feature type="transmembrane region" description="Helical" evidence="1">
    <location>
        <begin position="18"/>
        <end position="36"/>
    </location>
</feature>
<keyword evidence="3" id="KW-1185">Reference proteome</keyword>
<protein>
    <submittedName>
        <fullName evidence="2">Uncharacterized protein</fullName>
    </submittedName>
</protein>
<dbReference type="RefSeq" id="WP_345269917.1">
    <property type="nucleotide sequence ID" value="NZ_BAABHB010000010.1"/>
</dbReference>
<dbReference type="Proteomes" id="UP001500936">
    <property type="component" value="Unassembled WGS sequence"/>
</dbReference>